<protein>
    <recommendedName>
        <fullName evidence="4">Magnesium citrate secondary transporter</fullName>
    </recommendedName>
</protein>
<dbReference type="Proteomes" id="UP000317010">
    <property type="component" value="Unassembled WGS sequence"/>
</dbReference>
<dbReference type="EMBL" id="VLLI01000004">
    <property type="protein sequence ID" value="TWJ01595.1"/>
    <property type="molecule type" value="Genomic_DNA"/>
</dbReference>
<sequence length="123" mass="14381">MKTLLNPWFIIGCLTWAIVLVLRRTSHPLPYINGYINDVFAIPVIANLGLWFNRVFIIKSNHYVLSKRQVAFIVIYVAIVFEGFLPYLSKTYTADWIDVLLYILGGLFFYRVMNKARMEQRSS</sequence>
<feature type="transmembrane region" description="Helical" evidence="1">
    <location>
        <begin position="94"/>
        <end position="113"/>
    </location>
</feature>
<keyword evidence="3" id="KW-1185">Reference proteome</keyword>
<evidence type="ECO:0000313" key="2">
    <source>
        <dbReference type="EMBL" id="TWJ01595.1"/>
    </source>
</evidence>
<dbReference type="RefSeq" id="WP_144911657.1">
    <property type="nucleotide sequence ID" value="NZ_VLLI01000004.1"/>
</dbReference>
<comment type="caution">
    <text evidence="2">The sequence shown here is derived from an EMBL/GenBank/DDBJ whole genome shotgun (WGS) entry which is preliminary data.</text>
</comment>
<feature type="transmembrane region" description="Helical" evidence="1">
    <location>
        <begin position="70"/>
        <end position="88"/>
    </location>
</feature>
<feature type="transmembrane region" description="Helical" evidence="1">
    <location>
        <begin position="39"/>
        <end position="58"/>
    </location>
</feature>
<evidence type="ECO:0000256" key="1">
    <source>
        <dbReference type="SAM" id="Phobius"/>
    </source>
</evidence>
<keyword evidence="1" id="KW-1133">Transmembrane helix</keyword>
<organism evidence="2 3">
    <name type="scientific">Mucilaginibacter frigoritolerans</name>
    <dbReference type="NCBI Taxonomy" id="652788"/>
    <lineage>
        <taxon>Bacteria</taxon>
        <taxon>Pseudomonadati</taxon>
        <taxon>Bacteroidota</taxon>
        <taxon>Sphingobacteriia</taxon>
        <taxon>Sphingobacteriales</taxon>
        <taxon>Sphingobacteriaceae</taxon>
        <taxon>Mucilaginibacter</taxon>
    </lineage>
</organism>
<dbReference type="AlphaFoldDB" id="A0A562U857"/>
<name>A0A562U857_9SPHI</name>
<proteinExistence type="predicted"/>
<evidence type="ECO:0008006" key="4">
    <source>
        <dbReference type="Google" id="ProtNLM"/>
    </source>
</evidence>
<gene>
    <name evidence="2" type="ORF">JN11_01746</name>
</gene>
<keyword evidence="1" id="KW-0812">Transmembrane</keyword>
<reference evidence="2 3" key="1">
    <citation type="submission" date="2019-07" db="EMBL/GenBank/DDBJ databases">
        <title>Genomic Encyclopedia of Archaeal and Bacterial Type Strains, Phase II (KMG-II): from individual species to whole genera.</title>
        <authorList>
            <person name="Goeker M."/>
        </authorList>
    </citation>
    <scope>NUCLEOTIDE SEQUENCE [LARGE SCALE GENOMIC DNA]</scope>
    <source>
        <strain evidence="2 3">ATCC BAA-1854</strain>
    </source>
</reference>
<keyword evidence="1" id="KW-0472">Membrane</keyword>
<evidence type="ECO:0000313" key="3">
    <source>
        <dbReference type="Proteomes" id="UP000317010"/>
    </source>
</evidence>
<dbReference type="OrthoDB" id="1447802at2"/>
<accession>A0A562U857</accession>